<evidence type="ECO:0000256" key="1">
    <source>
        <dbReference type="SAM" id="SignalP"/>
    </source>
</evidence>
<proteinExistence type="predicted"/>
<dbReference type="EMBL" id="JAAGBB010000068">
    <property type="protein sequence ID" value="MBR0668771.1"/>
    <property type="molecule type" value="Genomic_DNA"/>
</dbReference>
<comment type="caution">
    <text evidence="2">The sequence shown here is derived from an EMBL/GenBank/DDBJ whole genome shotgun (WGS) entry which is preliminary data.</text>
</comment>
<keyword evidence="3" id="KW-1185">Reference proteome</keyword>
<evidence type="ECO:0000313" key="2">
    <source>
        <dbReference type="EMBL" id="MBR0668771.1"/>
    </source>
</evidence>
<sequence>MSRLNRRSLFAALAVTSAGALAGCVMPPQQVVVPQQIVPQAGCDTRFQVVNQSGGTVREFYFSHSSLSSFGVDQLGQNVLQPGQAMSFVANNPGNYDFRAVFMNGARRDLYRVNICAASRITITGGGLIAQ</sequence>
<reference evidence="3" key="1">
    <citation type="journal article" date="2021" name="Syst. Appl. Microbiol.">
        <title>Roseomonas hellenica sp. nov., isolated from roots of wild-growing Alkanna tinctoria.</title>
        <authorList>
            <person name="Rat A."/>
            <person name="Naranjo H.D."/>
            <person name="Lebbe L."/>
            <person name="Cnockaert M."/>
            <person name="Krigas N."/>
            <person name="Grigoriadou K."/>
            <person name="Maloupa E."/>
            <person name="Willems A."/>
        </authorList>
    </citation>
    <scope>NUCLEOTIDE SEQUENCE [LARGE SCALE GENOMIC DNA]</scope>
    <source>
        <strain evidence="3">LMG 31523</strain>
    </source>
</reference>
<gene>
    <name evidence="2" type="ORF">GXW71_30760</name>
</gene>
<dbReference type="Proteomes" id="UP001196870">
    <property type="component" value="Unassembled WGS sequence"/>
</dbReference>
<feature type="chain" id="PRO_5046858423" evidence="1">
    <location>
        <begin position="23"/>
        <end position="131"/>
    </location>
</feature>
<organism evidence="2 3">
    <name type="scientific">Plastoroseomonas hellenica</name>
    <dbReference type="NCBI Taxonomy" id="2687306"/>
    <lineage>
        <taxon>Bacteria</taxon>
        <taxon>Pseudomonadati</taxon>
        <taxon>Pseudomonadota</taxon>
        <taxon>Alphaproteobacteria</taxon>
        <taxon>Acetobacterales</taxon>
        <taxon>Acetobacteraceae</taxon>
        <taxon>Plastoroseomonas</taxon>
    </lineage>
</organism>
<protein>
    <submittedName>
        <fullName evidence="2">Uncharacterized protein</fullName>
    </submittedName>
</protein>
<evidence type="ECO:0000313" key="3">
    <source>
        <dbReference type="Proteomes" id="UP001196870"/>
    </source>
</evidence>
<feature type="signal peptide" evidence="1">
    <location>
        <begin position="1"/>
        <end position="22"/>
    </location>
</feature>
<dbReference type="RefSeq" id="WP_211856775.1">
    <property type="nucleotide sequence ID" value="NZ_JAAGBB010000068.1"/>
</dbReference>
<name>A0ABS5F8E1_9PROT</name>
<dbReference type="InterPro" id="IPR006311">
    <property type="entry name" value="TAT_signal"/>
</dbReference>
<dbReference type="PROSITE" id="PS51318">
    <property type="entry name" value="TAT"/>
    <property type="match status" value="1"/>
</dbReference>
<accession>A0ABS5F8E1</accession>
<keyword evidence="1" id="KW-0732">Signal</keyword>
<dbReference type="PROSITE" id="PS51257">
    <property type="entry name" value="PROKAR_LIPOPROTEIN"/>
    <property type="match status" value="1"/>
</dbReference>